<dbReference type="GeneID" id="96003053"/>
<evidence type="ECO:0000259" key="1">
    <source>
        <dbReference type="PROSITE" id="PS50097"/>
    </source>
</evidence>
<dbReference type="PROSITE" id="PS50097">
    <property type="entry name" value="BTB"/>
    <property type="match status" value="1"/>
</dbReference>
<keyword evidence="3" id="KW-1185">Reference proteome</keyword>
<feature type="domain" description="BTB" evidence="1">
    <location>
        <begin position="15"/>
        <end position="85"/>
    </location>
</feature>
<dbReference type="InterPro" id="IPR011333">
    <property type="entry name" value="SKP1/BTB/POZ_sf"/>
</dbReference>
<gene>
    <name evidence="2" type="ORF">WHR41_01609</name>
</gene>
<dbReference type="AlphaFoldDB" id="A0AB34KZ35"/>
<dbReference type="Proteomes" id="UP000803884">
    <property type="component" value="Unassembled WGS sequence"/>
</dbReference>
<dbReference type="SUPFAM" id="SSF54695">
    <property type="entry name" value="POZ domain"/>
    <property type="match status" value="1"/>
</dbReference>
<accession>A0AB34KZ35</accession>
<proteinExistence type="predicted"/>
<dbReference type="Gene3D" id="3.30.710.10">
    <property type="entry name" value="Potassium Channel Kv1.1, Chain A"/>
    <property type="match status" value="1"/>
</dbReference>
<dbReference type="Pfam" id="PF00651">
    <property type="entry name" value="BTB"/>
    <property type="match status" value="1"/>
</dbReference>
<protein>
    <recommendedName>
        <fullName evidence="1">BTB domain-containing protein</fullName>
    </recommendedName>
</protein>
<comment type="caution">
    <text evidence="2">The sequence shown here is derived from an EMBL/GenBank/DDBJ whole genome shotgun (WGS) entry which is preliminary data.</text>
</comment>
<dbReference type="InterPro" id="IPR000210">
    <property type="entry name" value="BTB/POZ_dom"/>
</dbReference>
<dbReference type="CDD" id="cd18186">
    <property type="entry name" value="BTB_POZ_ZBTB_KLHL-like"/>
    <property type="match status" value="1"/>
</dbReference>
<dbReference type="EMBL" id="JAAQHG020000004">
    <property type="protein sequence ID" value="KAL1589531.1"/>
    <property type="molecule type" value="Genomic_DNA"/>
</dbReference>
<evidence type="ECO:0000313" key="3">
    <source>
        <dbReference type="Proteomes" id="UP000803884"/>
    </source>
</evidence>
<name>A0AB34KZ35_9PEZI</name>
<dbReference type="RefSeq" id="XP_069232636.1">
    <property type="nucleotide sequence ID" value="XM_069370215.1"/>
</dbReference>
<evidence type="ECO:0000313" key="2">
    <source>
        <dbReference type="EMBL" id="KAL1589531.1"/>
    </source>
</evidence>
<sequence length="205" mass="23042">MEAKPAMKRRRLDFSDTILIHAGEASKAFMIHKAVATKSSKLLHSLVSDDLESAREKGIVLRDISADAFEGYLHWLYTSEVLPQEDNTCFFELVELCIAGETLQDDAFCVDVLEGIVAMHKQTKTVPGWNAVQLAWERSLASSPLRRSIMDIWGEVPLSWSLDTLKKEHGYPREFVIDLFQEWAERCAKKGVLSTDSVGDPQGES</sequence>
<organism evidence="2 3">
    <name type="scientific">Cladosporium halotolerans</name>
    <dbReference type="NCBI Taxonomy" id="1052096"/>
    <lineage>
        <taxon>Eukaryota</taxon>
        <taxon>Fungi</taxon>
        <taxon>Dikarya</taxon>
        <taxon>Ascomycota</taxon>
        <taxon>Pezizomycotina</taxon>
        <taxon>Dothideomycetes</taxon>
        <taxon>Dothideomycetidae</taxon>
        <taxon>Cladosporiales</taxon>
        <taxon>Cladosporiaceae</taxon>
        <taxon>Cladosporium</taxon>
    </lineage>
</organism>
<reference evidence="2 3" key="1">
    <citation type="journal article" date="2020" name="Microbiol. Resour. Announc.">
        <title>Draft Genome Sequence of a Cladosporium Species Isolated from the Mesophotic Ascidian Didemnum maculosum.</title>
        <authorList>
            <person name="Gioti A."/>
            <person name="Siaperas R."/>
            <person name="Nikolaivits E."/>
            <person name="Le Goff G."/>
            <person name="Ouazzani J."/>
            <person name="Kotoulas G."/>
            <person name="Topakas E."/>
        </authorList>
    </citation>
    <scope>NUCLEOTIDE SEQUENCE [LARGE SCALE GENOMIC DNA]</scope>
    <source>
        <strain evidence="2 3">TM138-S3</strain>
    </source>
</reference>